<protein>
    <recommendedName>
        <fullName evidence="2">Transposase (putative) gypsy type domain-containing protein</fullName>
    </recommendedName>
</protein>
<gene>
    <name evidence="3" type="ORF">Acr_00g0057070</name>
</gene>
<evidence type="ECO:0000313" key="3">
    <source>
        <dbReference type="EMBL" id="GFS38366.1"/>
    </source>
</evidence>
<feature type="compositionally biased region" description="Basic and acidic residues" evidence="1">
    <location>
        <begin position="94"/>
        <end position="109"/>
    </location>
</feature>
<evidence type="ECO:0000259" key="2">
    <source>
        <dbReference type="Pfam" id="PF04195"/>
    </source>
</evidence>
<accession>A0A7J0DMN1</accession>
<evidence type="ECO:0000256" key="1">
    <source>
        <dbReference type="SAM" id="MobiDB-lite"/>
    </source>
</evidence>
<dbReference type="EMBL" id="BJWL01000310">
    <property type="protein sequence ID" value="GFS38366.1"/>
    <property type="molecule type" value="Genomic_DNA"/>
</dbReference>
<feature type="domain" description="Transposase (putative) gypsy type" evidence="2">
    <location>
        <begin position="124"/>
        <end position="162"/>
    </location>
</feature>
<keyword evidence="4" id="KW-1185">Reference proteome</keyword>
<name>A0A7J0DMN1_9ERIC</name>
<comment type="caution">
    <text evidence="3">The sequence shown here is derived from an EMBL/GenBank/DDBJ whole genome shotgun (WGS) entry which is preliminary data.</text>
</comment>
<dbReference type="Proteomes" id="UP000585474">
    <property type="component" value="Unassembled WGS sequence"/>
</dbReference>
<proteinExistence type="predicted"/>
<dbReference type="AlphaFoldDB" id="A0A7J0DMN1"/>
<feature type="region of interest" description="Disordered" evidence="1">
    <location>
        <begin position="77"/>
        <end position="109"/>
    </location>
</feature>
<dbReference type="Pfam" id="PF04195">
    <property type="entry name" value="Transposase_28"/>
    <property type="match status" value="1"/>
</dbReference>
<dbReference type="InterPro" id="IPR007321">
    <property type="entry name" value="Transposase_28"/>
</dbReference>
<organism evidence="3 4">
    <name type="scientific">Actinidia rufa</name>
    <dbReference type="NCBI Taxonomy" id="165716"/>
    <lineage>
        <taxon>Eukaryota</taxon>
        <taxon>Viridiplantae</taxon>
        <taxon>Streptophyta</taxon>
        <taxon>Embryophyta</taxon>
        <taxon>Tracheophyta</taxon>
        <taxon>Spermatophyta</taxon>
        <taxon>Magnoliopsida</taxon>
        <taxon>eudicotyledons</taxon>
        <taxon>Gunneridae</taxon>
        <taxon>Pentapetalae</taxon>
        <taxon>asterids</taxon>
        <taxon>Ericales</taxon>
        <taxon>Actinidiaceae</taxon>
        <taxon>Actinidia</taxon>
    </lineage>
</organism>
<sequence length="163" mass="18315">MPHRGGTMNVGVLEKMESYIDLIHSGSGKIVHLAHRRGGGDGSRKVADIGDLDNSLPSWVSKHLGEKSFMTDELNELLSSPPKESSDLGEDPEMENRPPPEREARIPKDDETIVFTHPGEVAFYEAAFHVGLRLPIHPMIRRILHFYNIYPTQLVPNVWRSVV</sequence>
<reference evidence="4" key="1">
    <citation type="submission" date="2019-07" db="EMBL/GenBank/DDBJ databases">
        <title>De Novo Assembly of kiwifruit Actinidia rufa.</title>
        <authorList>
            <person name="Sugita-Konishi S."/>
            <person name="Sato K."/>
            <person name="Mori E."/>
            <person name="Abe Y."/>
            <person name="Kisaki G."/>
            <person name="Hamano K."/>
            <person name="Suezawa K."/>
            <person name="Otani M."/>
            <person name="Fukuda T."/>
            <person name="Manabe T."/>
            <person name="Gomi K."/>
            <person name="Tabuchi M."/>
            <person name="Akimitsu K."/>
            <person name="Kataoka I."/>
        </authorList>
    </citation>
    <scope>NUCLEOTIDE SEQUENCE [LARGE SCALE GENOMIC DNA]</scope>
    <source>
        <strain evidence="4">cv. Fuchu</strain>
    </source>
</reference>
<evidence type="ECO:0000313" key="4">
    <source>
        <dbReference type="Proteomes" id="UP000585474"/>
    </source>
</evidence>
<dbReference type="OrthoDB" id="672227at2759"/>